<keyword evidence="1" id="KW-0472">Membrane</keyword>
<dbReference type="Proteomes" id="UP000284794">
    <property type="component" value="Unassembled WGS sequence"/>
</dbReference>
<sequence>MHMFCKNCGIEVQNGWVKCPKCGTAISDEVREQLKVTQKPEMYRTTWKDRLKFQLKVRLCIGAVLLVMMVIVIIIMAITEMF</sequence>
<dbReference type="Proteomes" id="UP000285201">
    <property type="component" value="Unassembled WGS sequence"/>
</dbReference>
<evidence type="ECO:0000313" key="3">
    <source>
        <dbReference type="EMBL" id="RHD10615.1"/>
    </source>
</evidence>
<dbReference type="EMBL" id="QSIS01000002">
    <property type="protein sequence ID" value="RHD10615.1"/>
    <property type="molecule type" value="Genomic_DNA"/>
</dbReference>
<organism evidence="3 5">
    <name type="scientific">Lachnospira eligens</name>
    <dbReference type="NCBI Taxonomy" id="39485"/>
    <lineage>
        <taxon>Bacteria</taxon>
        <taxon>Bacillati</taxon>
        <taxon>Bacillota</taxon>
        <taxon>Clostridia</taxon>
        <taxon>Lachnospirales</taxon>
        <taxon>Lachnospiraceae</taxon>
        <taxon>Lachnospira</taxon>
    </lineage>
</organism>
<reference evidence="5 6" key="1">
    <citation type="submission" date="2018-08" db="EMBL/GenBank/DDBJ databases">
        <title>A genome reference for cultivated species of the human gut microbiota.</title>
        <authorList>
            <person name="Zou Y."/>
            <person name="Xue W."/>
            <person name="Luo G."/>
        </authorList>
    </citation>
    <scope>NUCLEOTIDE SEQUENCE [LARGE SCALE GENOMIC DNA]</scope>
    <source>
        <strain evidence="4 6">AF36-7BH</strain>
        <strain evidence="3 5">AM32-2AC</strain>
    </source>
</reference>
<evidence type="ECO:0000313" key="4">
    <source>
        <dbReference type="EMBL" id="RHL70399.1"/>
    </source>
</evidence>
<keyword evidence="1" id="KW-1133">Transmembrane helix</keyword>
<dbReference type="AlphaFoldDB" id="A0A414DIE4"/>
<accession>A0A414DIE4</accession>
<feature type="transmembrane region" description="Helical" evidence="1">
    <location>
        <begin position="57"/>
        <end position="78"/>
    </location>
</feature>
<keyword evidence="1" id="KW-0812">Transmembrane</keyword>
<dbReference type="EMBL" id="QROY01000003">
    <property type="protein sequence ID" value="RHL70399.1"/>
    <property type="molecule type" value="Genomic_DNA"/>
</dbReference>
<evidence type="ECO:0000256" key="1">
    <source>
        <dbReference type="SAM" id="Phobius"/>
    </source>
</evidence>
<name>A0A414DIE4_9FIRM</name>
<gene>
    <name evidence="4" type="ORF">DW007_05335</name>
    <name evidence="3" type="ORF">DW811_02885</name>
</gene>
<dbReference type="InterPro" id="IPR026870">
    <property type="entry name" value="Zinc_ribbon_dom"/>
</dbReference>
<feature type="domain" description="Zinc-ribbon" evidence="2">
    <location>
        <begin position="4"/>
        <end position="25"/>
    </location>
</feature>
<proteinExistence type="predicted"/>
<evidence type="ECO:0000259" key="2">
    <source>
        <dbReference type="Pfam" id="PF13240"/>
    </source>
</evidence>
<evidence type="ECO:0000313" key="6">
    <source>
        <dbReference type="Proteomes" id="UP000285201"/>
    </source>
</evidence>
<evidence type="ECO:0000313" key="5">
    <source>
        <dbReference type="Proteomes" id="UP000284794"/>
    </source>
</evidence>
<comment type="caution">
    <text evidence="3">The sequence shown here is derived from an EMBL/GenBank/DDBJ whole genome shotgun (WGS) entry which is preliminary data.</text>
</comment>
<dbReference type="Pfam" id="PF13240">
    <property type="entry name" value="Zn_Ribbon_1"/>
    <property type="match status" value="1"/>
</dbReference>
<protein>
    <submittedName>
        <fullName evidence="3">Zinc-ribbon domain-containing protein</fullName>
    </submittedName>
</protein>